<dbReference type="Gene3D" id="1.20.120.620">
    <property type="entry name" value="Backbone structure of the membrane domain of e. Coli histidine kinase receptor kdpd"/>
    <property type="match status" value="1"/>
</dbReference>
<feature type="compositionally biased region" description="Low complexity" evidence="14">
    <location>
        <begin position="832"/>
        <end position="850"/>
    </location>
</feature>
<name>A0ABW1FZ71_9ACTN</name>
<dbReference type="Pfam" id="PF00582">
    <property type="entry name" value="Usp"/>
    <property type="match status" value="1"/>
</dbReference>
<evidence type="ECO:0000256" key="13">
    <source>
        <dbReference type="ARBA" id="ARBA00023136"/>
    </source>
</evidence>
<evidence type="ECO:0000256" key="2">
    <source>
        <dbReference type="ARBA" id="ARBA00004141"/>
    </source>
</evidence>
<organism evidence="17 18">
    <name type="scientific">Streptacidiphilus monticola</name>
    <dbReference type="NCBI Taxonomy" id="2161674"/>
    <lineage>
        <taxon>Bacteria</taxon>
        <taxon>Bacillati</taxon>
        <taxon>Actinomycetota</taxon>
        <taxon>Actinomycetes</taxon>
        <taxon>Kitasatosporales</taxon>
        <taxon>Streptomycetaceae</taxon>
        <taxon>Streptacidiphilus</taxon>
    </lineage>
</organism>
<dbReference type="Gene3D" id="3.40.50.620">
    <property type="entry name" value="HUPs"/>
    <property type="match status" value="1"/>
</dbReference>
<sequence length="861" mass="91609">MSSQAPQPPPRGTGAAARGRLKIFLGSAPGVGKTYRMLDEARRRQERGTDVVVALVECHGRPHTEEQLRNLEVLPRATREYRGTSFTELDVAAVLARRPDLAVVDELAHTNIPGGRHAKRWQDIDDLLDAGIDVLTTVNVQHLESLNDVVQKITGVPQRETVPDEVVRRADQIELVDMAPEGLRRRMTHGNVYARDKVDAALGNYFRVGNLTALRELALLWLAGRVDEGLQRYRAEHEIDKVWETRERVVVALTGGPEGETLIRRAARIADRSNGGELLAVHVARSDGLADASPAALAAQRGLVESLGGSYHSVVGDDIPRALLDFARAANATQLVLGTSRRSPLRRALSAGRGIGETTIELSGDIDVHMVTHERSGRGRRIPVPGRLHSPARRITGLLLGAVLPVLLTLALSRTRDAVNLTSDSLLFLLLVVAVALLGGIASALLASVTASLLLNYYFIPPIHQFTINEPNNVLALAVFAAVGMVVAAIVDSSTRLSQRAARATAEAETLSALTGTVLRGKDTVPALLEQLRETFGMTEVRLLDGPHEAGRTPDSEIVPVGSDAALLLHGRPLPAADRRVLSAFAAHVAVAIERAQLAAAAAEIEPVKAADRLRTALLAAVSHDLRTPLAVALASISSLRTDDVDFSPRDEQELLETAEQSLNKLNRLVDNLLDMSRLQAGALTLDLRPTGLEDVTAGALDSLTHLTAPVLTEGLDLVPPVLADGPLLERVLANLLANALRHAGGSAVQVLASGNADRVEVRVTDHGPGLGPDDRERVFQPFQRLGDTDNESGVGLGLALSRGLAEAMGGTLVPEDTPGGGLTMVLTLPADTSTPTASAPAAEAAPDLLVHPLSHGDDRP</sequence>
<dbReference type="Gene3D" id="3.30.565.10">
    <property type="entry name" value="Histidine kinase-like ATPase, C-terminal domain"/>
    <property type="match status" value="1"/>
</dbReference>
<dbReference type="Pfam" id="PF13493">
    <property type="entry name" value="DUF4118"/>
    <property type="match status" value="1"/>
</dbReference>
<dbReference type="Pfam" id="PF02518">
    <property type="entry name" value="HATPase_c"/>
    <property type="match status" value="1"/>
</dbReference>
<evidence type="ECO:0000313" key="18">
    <source>
        <dbReference type="Proteomes" id="UP001596174"/>
    </source>
</evidence>
<keyword evidence="18" id="KW-1185">Reference proteome</keyword>
<protein>
    <recommendedName>
        <fullName evidence="4">histidine kinase</fullName>
        <ecNumber evidence="4">2.7.13.3</ecNumber>
    </recommendedName>
</protein>
<feature type="transmembrane region" description="Helical" evidence="15">
    <location>
        <begin position="395"/>
        <end position="413"/>
    </location>
</feature>
<evidence type="ECO:0000256" key="6">
    <source>
        <dbReference type="ARBA" id="ARBA00022679"/>
    </source>
</evidence>
<dbReference type="InterPro" id="IPR006016">
    <property type="entry name" value="UspA"/>
</dbReference>
<dbReference type="EC" id="2.7.13.3" evidence="4"/>
<feature type="transmembrane region" description="Helical" evidence="15">
    <location>
        <begin position="425"/>
        <end position="454"/>
    </location>
</feature>
<evidence type="ECO:0000256" key="1">
    <source>
        <dbReference type="ARBA" id="ARBA00000085"/>
    </source>
</evidence>
<keyword evidence="5" id="KW-0597">Phosphoprotein</keyword>
<comment type="subcellular location">
    <subcellularLocation>
        <location evidence="3">Cell membrane</location>
    </subcellularLocation>
    <subcellularLocation>
        <location evidence="2">Membrane</location>
        <topology evidence="2">Multi-pass membrane protein</topology>
    </subcellularLocation>
</comment>
<dbReference type="InterPro" id="IPR036890">
    <property type="entry name" value="HATPase_C_sf"/>
</dbReference>
<evidence type="ECO:0000256" key="5">
    <source>
        <dbReference type="ARBA" id="ARBA00022553"/>
    </source>
</evidence>
<evidence type="ECO:0000256" key="8">
    <source>
        <dbReference type="ARBA" id="ARBA00022741"/>
    </source>
</evidence>
<dbReference type="PANTHER" id="PTHR45569">
    <property type="entry name" value="SENSOR PROTEIN KDPD"/>
    <property type="match status" value="1"/>
</dbReference>
<dbReference type="CDD" id="cd00075">
    <property type="entry name" value="HATPase"/>
    <property type="match status" value="1"/>
</dbReference>
<dbReference type="InterPro" id="IPR027417">
    <property type="entry name" value="P-loop_NTPase"/>
</dbReference>
<evidence type="ECO:0000256" key="4">
    <source>
        <dbReference type="ARBA" id="ARBA00012438"/>
    </source>
</evidence>
<dbReference type="InterPro" id="IPR036097">
    <property type="entry name" value="HisK_dim/P_sf"/>
</dbReference>
<evidence type="ECO:0000256" key="7">
    <source>
        <dbReference type="ARBA" id="ARBA00022692"/>
    </source>
</evidence>
<dbReference type="EMBL" id="JBHSQJ010000013">
    <property type="protein sequence ID" value="MFC5906547.1"/>
    <property type="molecule type" value="Genomic_DNA"/>
</dbReference>
<dbReference type="GO" id="GO:0005524">
    <property type="term" value="F:ATP binding"/>
    <property type="evidence" value="ECO:0007669"/>
    <property type="project" value="UniProtKB-KW"/>
</dbReference>
<evidence type="ECO:0000256" key="9">
    <source>
        <dbReference type="ARBA" id="ARBA00022777"/>
    </source>
</evidence>
<dbReference type="InterPro" id="IPR014729">
    <property type="entry name" value="Rossmann-like_a/b/a_fold"/>
</dbReference>
<evidence type="ECO:0000256" key="3">
    <source>
        <dbReference type="ARBA" id="ARBA00004236"/>
    </source>
</evidence>
<dbReference type="RefSeq" id="WP_380580064.1">
    <property type="nucleotide sequence ID" value="NZ_JBHSQJ010000013.1"/>
</dbReference>
<dbReference type="Gene3D" id="1.10.287.130">
    <property type="match status" value="1"/>
</dbReference>
<keyword evidence="10 17" id="KW-0067">ATP-binding</keyword>
<feature type="transmembrane region" description="Helical" evidence="15">
    <location>
        <begin position="474"/>
        <end position="491"/>
    </location>
</feature>
<evidence type="ECO:0000259" key="16">
    <source>
        <dbReference type="PROSITE" id="PS50109"/>
    </source>
</evidence>
<dbReference type="PRINTS" id="PR00344">
    <property type="entry name" value="BCTRLSENSOR"/>
</dbReference>
<dbReference type="CDD" id="cd00082">
    <property type="entry name" value="HisKA"/>
    <property type="match status" value="1"/>
</dbReference>
<proteinExistence type="predicted"/>
<evidence type="ECO:0000256" key="11">
    <source>
        <dbReference type="ARBA" id="ARBA00022989"/>
    </source>
</evidence>
<dbReference type="InterPro" id="IPR003852">
    <property type="entry name" value="Sig_transdc_His_kinase_KdpD_N"/>
</dbReference>
<dbReference type="InterPro" id="IPR003594">
    <property type="entry name" value="HATPase_dom"/>
</dbReference>
<dbReference type="PANTHER" id="PTHR45569:SF1">
    <property type="entry name" value="SENSOR PROTEIN KDPD"/>
    <property type="match status" value="1"/>
</dbReference>
<keyword evidence="11 15" id="KW-1133">Transmembrane helix</keyword>
<dbReference type="PROSITE" id="PS50109">
    <property type="entry name" value="HIS_KIN"/>
    <property type="match status" value="1"/>
</dbReference>
<reference evidence="18" key="1">
    <citation type="journal article" date="2019" name="Int. J. Syst. Evol. Microbiol.">
        <title>The Global Catalogue of Microorganisms (GCM) 10K type strain sequencing project: providing services to taxonomists for standard genome sequencing and annotation.</title>
        <authorList>
            <consortium name="The Broad Institute Genomics Platform"/>
            <consortium name="The Broad Institute Genome Sequencing Center for Infectious Disease"/>
            <person name="Wu L."/>
            <person name="Ma J."/>
        </authorList>
    </citation>
    <scope>NUCLEOTIDE SEQUENCE [LARGE SCALE GENOMIC DNA]</scope>
    <source>
        <strain evidence="18">JCM 4816</strain>
    </source>
</reference>
<dbReference type="InterPro" id="IPR025201">
    <property type="entry name" value="KdpD_TM"/>
</dbReference>
<dbReference type="SUPFAM" id="SSF52402">
    <property type="entry name" value="Adenine nucleotide alpha hydrolases-like"/>
    <property type="match status" value="1"/>
</dbReference>
<gene>
    <name evidence="17" type="ORF">ACFP3V_04840</name>
</gene>
<keyword evidence="7 15" id="KW-0812">Transmembrane</keyword>
<dbReference type="SMART" id="SM00388">
    <property type="entry name" value="HisKA"/>
    <property type="match status" value="1"/>
</dbReference>
<dbReference type="Pfam" id="PF00512">
    <property type="entry name" value="HisKA"/>
    <property type="match status" value="1"/>
</dbReference>
<evidence type="ECO:0000256" key="15">
    <source>
        <dbReference type="SAM" id="Phobius"/>
    </source>
</evidence>
<keyword evidence="8" id="KW-0547">Nucleotide-binding</keyword>
<accession>A0ABW1FZ71</accession>
<dbReference type="SUPFAM" id="SSF55874">
    <property type="entry name" value="ATPase domain of HSP90 chaperone/DNA topoisomerase II/histidine kinase"/>
    <property type="match status" value="1"/>
</dbReference>
<keyword evidence="6" id="KW-0808">Transferase</keyword>
<dbReference type="SUPFAM" id="SSF47384">
    <property type="entry name" value="Homodimeric domain of signal transducing histidine kinase"/>
    <property type="match status" value="1"/>
</dbReference>
<keyword evidence="9" id="KW-0418">Kinase</keyword>
<keyword evidence="13 15" id="KW-0472">Membrane</keyword>
<feature type="region of interest" description="Disordered" evidence="14">
    <location>
        <begin position="832"/>
        <end position="861"/>
    </location>
</feature>
<keyword evidence="12" id="KW-0902">Two-component regulatory system</keyword>
<dbReference type="Proteomes" id="UP001596174">
    <property type="component" value="Unassembled WGS sequence"/>
</dbReference>
<dbReference type="SMART" id="SM00387">
    <property type="entry name" value="HATPase_c"/>
    <property type="match status" value="1"/>
</dbReference>
<evidence type="ECO:0000313" key="17">
    <source>
        <dbReference type="EMBL" id="MFC5906547.1"/>
    </source>
</evidence>
<dbReference type="InterPro" id="IPR004358">
    <property type="entry name" value="Sig_transdc_His_kin-like_C"/>
</dbReference>
<comment type="caution">
    <text evidence="17">The sequence shown here is derived from an EMBL/GenBank/DDBJ whole genome shotgun (WGS) entry which is preliminary data.</text>
</comment>
<dbReference type="InterPro" id="IPR038318">
    <property type="entry name" value="KdpD_sf"/>
</dbReference>
<feature type="domain" description="Histidine kinase" evidence="16">
    <location>
        <begin position="621"/>
        <end position="833"/>
    </location>
</feature>
<dbReference type="InterPro" id="IPR052023">
    <property type="entry name" value="Histidine_kinase_KdpD"/>
</dbReference>
<dbReference type="Gene3D" id="3.40.50.300">
    <property type="entry name" value="P-loop containing nucleotide triphosphate hydrolases"/>
    <property type="match status" value="1"/>
</dbReference>
<dbReference type="Pfam" id="PF02702">
    <property type="entry name" value="KdpD"/>
    <property type="match status" value="1"/>
</dbReference>
<dbReference type="InterPro" id="IPR005467">
    <property type="entry name" value="His_kinase_dom"/>
</dbReference>
<dbReference type="InterPro" id="IPR003661">
    <property type="entry name" value="HisK_dim/P_dom"/>
</dbReference>
<evidence type="ECO:0000256" key="10">
    <source>
        <dbReference type="ARBA" id="ARBA00022840"/>
    </source>
</evidence>
<comment type="catalytic activity">
    <reaction evidence="1">
        <text>ATP + protein L-histidine = ADP + protein N-phospho-L-histidine.</text>
        <dbReference type="EC" id="2.7.13.3"/>
    </reaction>
</comment>
<evidence type="ECO:0000256" key="12">
    <source>
        <dbReference type="ARBA" id="ARBA00023012"/>
    </source>
</evidence>
<evidence type="ECO:0000256" key="14">
    <source>
        <dbReference type="SAM" id="MobiDB-lite"/>
    </source>
</evidence>